<dbReference type="CDD" id="cd09272">
    <property type="entry name" value="RNase_HI_RT_Ty1"/>
    <property type="match status" value="1"/>
</dbReference>
<comment type="caution">
    <text evidence="3">The sequence shown here is derived from an EMBL/GenBank/DDBJ whole genome shotgun (WGS) entry which is preliminary data.</text>
</comment>
<dbReference type="PANTHER" id="PTHR11439:SF509">
    <property type="entry name" value="RNA-DIRECTED DNA POLYMERASE"/>
    <property type="match status" value="1"/>
</dbReference>
<feature type="compositionally biased region" description="Basic and acidic residues" evidence="1">
    <location>
        <begin position="18"/>
        <end position="34"/>
    </location>
</feature>
<organism evidence="3">
    <name type="scientific">Tanacetum cinerariifolium</name>
    <name type="common">Dalmatian daisy</name>
    <name type="synonym">Chrysanthemum cinerariifolium</name>
    <dbReference type="NCBI Taxonomy" id="118510"/>
    <lineage>
        <taxon>Eukaryota</taxon>
        <taxon>Viridiplantae</taxon>
        <taxon>Streptophyta</taxon>
        <taxon>Embryophyta</taxon>
        <taxon>Tracheophyta</taxon>
        <taxon>Spermatophyta</taxon>
        <taxon>Magnoliopsida</taxon>
        <taxon>eudicotyledons</taxon>
        <taxon>Gunneridae</taxon>
        <taxon>Pentapetalae</taxon>
        <taxon>asterids</taxon>
        <taxon>campanulids</taxon>
        <taxon>Asterales</taxon>
        <taxon>Asteraceae</taxon>
        <taxon>Asteroideae</taxon>
        <taxon>Anthemideae</taxon>
        <taxon>Anthemidinae</taxon>
        <taxon>Tanacetum</taxon>
    </lineage>
</organism>
<sequence>MEAIRFTNTSVEEIKIDNSSRYHPDEYHHDDDPSRQYQSNSDISYYIVPHGCSLTELAQEKHVPEVIGLNEHVIPHTEDAEGSPGLINSEGTHEQNVQDEKIITQSTKGPSGQNTKVSVSIIESLVLEVPHSYISNQASKGMLTRSMSTKLTAALASGCLFADFLSEIEPKSQEEGIHYDETFAPVARLEAIRIFVAFGTYMNFIVFQMDVKSAFLNGKLKEEVYVKQPLGFESSEFPDYVCKLDKAIKEAHKACYKLRKQFEKLMTKKFEMSMMGELTYFLGLQIKQDDKGISICQEQYTRNLLKKYEISDHSSMETPMVPLNNLGLDLAGKPSKGITSNSYEKILMYLKGTPSLGMYYPKCLGFDLKGYSDSDYAGCNMDRKSTSGACQILGGKLICWSGKKKQLVAMSSAEADYVAATGAIAISNNPVLHSRTKHINIRSFGAAIAYDPNPSINDSEVRPLKEYLIKFSMMNDKVPLTLDFKTFNESTRFDYTKGKYVSHPSTKERILFTFIVHVLRGNYSSTEQVNLIKQLFAYCLLTETKGSDESFRSSPTILSNLNFSKDSSKVTPIKLKTFMGAVNNCENLVTPLPFTVKKKKREVSYCGSTLPQSQGLEASGFPCILDEGTRKSQPLLEGTTIDPKDSRGNIQPVDKGSPSMFSDKGTVKSMLCHKRTSRDKDSKGLISLADIKPLTNPIVDPSRTDAKYQANQTQSARLSPELKKHDNILPLTKRQLDAVQDDPTLNKKVIKATKAYTKNLTALTKLLTLVRNFDLQGLKSLVEFLHATALRQEEHLALWAKSSTSMAWNLGPRMTAIESYFAKIKSEISSLRKDTLEIKSMMTEIYQAFKGQFSIPSSSVPHTTLVIIEGLLNLTEEQIQAHMDKEEPIKKVAEEAKRLEMTKIKVIKIVLEEAEKIRIDPKKIISAKAKHIIVAGAENCPPMLEKSMYNSWVSRIRLFIKRKINGRVMLDSIDNGPLVYSTVEENRQTRPKKYSEPIEAQKLQDDCDVQATNILFHGLPPDVYALVNHQEAAKDI</sequence>
<reference evidence="3" key="1">
    <citation type="journal article" date="2019" name="Sci. Rep.">
        <title>Draft genome of Tanacetum cinerariifolium, the natural source of mosquito coil.</title>
        <authorList>
            <person name="Yamashiro T."/>
            <person name="Shiraishi A."/>
            <person name="Satake H."/>
            <person name="Nakayama K."/>
        </authorList>
    </citation>
    <scope>NUCLEOTIDE SEQUENCE</scope>
</reference>
<gene>
    <name evidence="3" type="ORF">Tci_002143</name>
</gene>
<feature type="region of interest" description="Disordered" evidence="1">
    <location>
        <begin position="18"/>
        <end position="38"/>
    </location>
</feature>
<feature type="region of interest" description="Disordered" evidence="1">
    <location>
        <begin position="634"/>
        <end position="666"/>
    </location>
</feature>
<feature type="region of interest" description="Disordered" evidence="1">
    <location>
        <begin position="76"/>
        <end position="96"/>
    </location>
</feature>
<evidence type="ECO:0000259" key="2">
    <source>
        <dbReference type="Pfam" id="PF07727"/>
    </source>
</evidence>
<evidence type="ECO:0000256" key="1">
    <source>
        <dbReference type="SAM" id="MobiDB-lite"/>
    </source>
</evidence>
<feature type="domain" description="Reverse transcriptase Ty1/copia-type" evidence="2">
    <location>
        <begin position="172"/>
        <end position="255"/>
    </location>
</feature>
<dbReference type="SUPFAM" id="SSF56672">
    <property type="entry name" value="DNA/RNA polymerases"/>
    <property type="match status" value="1"/>
</dbReference>
<evidence type="ECO:0000313" key="3">
    <source>
        <dbReference type="EMBL" id="GEU30165.1"/>
    </source>
</evidence>
<dbReference type="EMBL" id="BKCJ010000133">
    <property type="protein sequence ID" value="GEU30165.1"/>
    <property type="molecule type" value="Genomic_DNA"/>
</dbReference>
<dbReference type="InterPro" id="IPR043502">
    <property type="entry name" value="DNA/RNA_pol_sf"/>
</dbReference>
<feature type="domain" description="Reverse transcriptase Ty1/copia-type" evidence="2">
    <location>
        <begin position="260"/>
        <end position="321"/>
    </location>
</feature>
<dbReference type="InterPro" id="IPR013103">
    <property type="entry name" value="RVT_2"/>
</dbReference>
<proteinExistence type="predicted"/>
<name>A0A6L2J2H7_TANCI</name>
<accession>A0A6L2J2H7</accession>
<dbReference type="Pfam" id="PF07727">
    <property type="entry name" value="RVT_2"/>
    <property type="match status" value="2"/>
</dbReference>
<protein>
    <recommendedName>
        <fullName evidence="2">Reverse transcriptase Ty1/copia-type domain-containing protein</fullName>
    </recommendedName>
</protein>
<dbReference type="PANTHER" id="PTHR11439">
    <property type="entry name" value="GAG-POL-RELATED RETROTRANSPOSON"/>
    <property type="match status" value="1"/>
</dbReference>
<dbReference type="AlphaFoldDB" id="A0A6L2J2H7"/>